<feature type="compositionally biased region" description="Low complexity" evidence="4">
    <location>
        <begin position="219"/>
        <end position="235"/>
    </location>
</feature>
<feature type="compositionally biased region" description="Gly residues" evidence="4">
    <location>
        <begin position="858"/>
        <end position="869"/>
    </location>
</feature>
<feature type="region of interest" description="Disordered" evidence="4">
    <location>
        <begin position="924"/>
        <end position="968"/>
    </location>
</feature>
<comment type="caution">
    <text evidence="6">The sequence shown here is derived from an EMBL/GenBank/DDBJ whole genome shotgun (WGS) entry which is preliminary data.</text>
</comment>
<feature type="compositionally biased region" description="Gly residues" evidence="4">
    <location>
        <begin position="236"/>
        <end position="247"/>
    </location>
</feature>
<dbReference type="GO" id="GO:0016308">
    <property type="term" value="F:1-phosphatidylinositol-4-phosphate 5-kinase activity"/>
    <property type="evidence" value="ECO:0007669"/>
    <property type="project" value="UniProtKB-EC"/>
</dbReference>
<proteinExistence type="predicted"/>
<evidence type="ECO:0000256" key="3">
    <source>
        <dbReference type="PROSITE-ProRule" id="PRU00781"/>
    </source>
</evidence>
<evidence type="ECO:0000256" key="1">
    <source>
        <dbReference type="ARBA" id="ARBA00012172"/>
    </source>
</evidence>
<feature type="compositionally biased region" description="Gly residues" evidence="4">
    <location>
        <begin position="476"/>
        <end position="496"/>
    </location>
</feature>
<dbReference type="AlphaFoldDB" id="A0A835Y0E2"/>
<feature type="compositionally biased region" description="Low complexity" evidence="4">
    <location>
        <begin position="364"/>
        <end position="383"/>
    </location>
</feature>
<gene>
    <name evidence="6" type="ORF">HYH03_012678</name>
</gene>
<dbReference type="SUPFAM" id="SSF56104">
    <property type="entry name" value="SAICAR synthase-like"/>
    <property type="match status" value="1"/>
</dbReference>
<evidence type="ECO:0000259" key="5">
    <source>
        <dbReference type="PROSITE" id="PS51455"/>
    </source>
</evidence>
<feature type="compositionally biased region" description="Pro residues" evidence="4">
    <location>
        <begin position="323"/>
        <end position="345"/>
    </location>
</feature>
<feature type="region of interest" description="Disordered" evidence="4">
    <location>
        <begin position="264"/>
        <end position="407"/>
    </location>
</feature>
<feature type="region of interest" description="Disordered" evidence="4">
    <location>
        <begin position="435"/>
        <end position="496"/>
    </location>
</feature>
<keyword evidence="3" id="KW-0547">Nucleotide-binding</keyword>
<reference evidence="6" key="1">
    <citation type="journal article" date="2020" name="bioRxiv">
        <title>Comparative genomics of Chlamydomonas.</title>
        <authorList>
            <person name="Craig R.J."/>
            <person name="Hasan A.R."/>
            <person name="Ness R.W."/>
            <person name="Keightley P.D."/>
        </authorList>
    </citation>
    <scope>NUCLEOTIDE SEQUENCE</scope>
    <source>
        <strain evidence="6">CCAP 11/70</strain>
    </source>
</reference>
<dbReference type="GO" id="GO:0005524">
    <property type="term" value="F:ATP binding"/>
    <property type="evidence" value="ECO:0007669"/>
    <property type="project" value="UniProtKB-UniRule"/>
</dbReference>
<dbReference type="PANTHER" id="PTHR23086:SF8">
    <property type="entry name" value="PHOSPHATIDYLINOSITOL 5-PHOSPHATE 4-KINASE, ISOFORM A"/>
    <property type="match status" value="1"/>
</dbReference>
<feature type="compositionally biased region" description="Gly residues" evidence="4">
    <location>
        <begin position="439"/>
        <end position="449"/>
    </location>
</feature>
<dbReference type="PANTHER" id="PTHR23086">
    <property type="entry name" value="PHOSPHATIDYLINOSITOL-4-PHOSPHATE 5-KINASE"/>
    <property type="match status" value="1"/>
</dbReference>
<organism evidence="6 7">
    <name type="scientific">Edaphochlamys debaryana</name>
    <dbReference type="NCBI Taxonomy" id="47281"/>
    <lineage>
        <taxon>Eukaryota</taxon>
        <taxon>Viridiplantae</taxon>
        <taxon>Chlorophyta</taxon>
        <taxon>core chlorophytes</taxon>
        <taxon>Chlorophyceae</taxon>
        <taxon>CS clade</taxon>
        <taxon>Chlamydomonadales</taxon>
        <taxon>Chlamydomonadales incertae sedis</taxon>
        <taxon>Edaphochlamys</taxon>
    </lineage>
</organism>
<dbReference type="GO" id="GO:0046854">
    <property type="term" value="P:phosphatidylinositol phosphate biosynthetic process"/>
    <property type="evidence" value="ECO:0007669"/>
    <property type="project" value="TreeGrafter"/>
</dbReference>
<feature type="compositionally biased region" description="Low complexity" evidence="4">
    <location>
        <begin position="846"/>
        <end position="857"/>
    </location>
</feature>
<protein>
    <recommendedName>
        <fullName evidence="1">1-phosphatidylinositol-4-phosphate 5-kinase</fullName>
        <ecNumber evidence="1">2.7.1.68</ecNumber>
    </recommendedName>
</protein>
<name>A0A835Y0E2_9CHLO</name>
<feature type="region of interest" description="Disordered" evidence="4">
    <location>
        <begin position="188"/>
        <end position="247"/>
    </location>
</feature>
<feature type="compositionally biased region" description="Gly residues" evidence="4">
    <location>
        <begin position="295"/>
        <end position="310"/>
    </location>
</feature>
<keyword evidence="3" id="KW-0418">Kinase</keyword>
<keyword evidence="7" id="KW-1185">Reference proteome</keyword>
<dbReference type="InterPro" id="IPR023610">
    <property type="entry name" value="PInositol-4/5-P-5/4-kinase"/>
</dbReference>
<feature type="compositionally biased region" description="Low complexity" evidence="4">
    <location>
        <begin position="924"/>
        <end position="950"/>
    </location>
</feature>
<dbReference type="SMART" id="SM00330">
    <property type="entry name" value="PIPKc"/>
    <property type="match status" value="1"/>
</dbReference>
<accession>A0A835Y0E2</accession>
<dbReference type="Gene3D" id="3.30.800.10">
    <property type="entry name" value="Phosphatidylinositol Phosphate Kinase II Beta"/>
    <property type="match status" value="1"/>
</dbReference>
<dbReference type="EMBL" id="JAEHOE010000079">
    <property type="protein sequence ID" value="KAG2488884.1"/>
    <property type="molecule type" value="Genomic_DNA"/>
</dbReference>
<dbReference type="OrthoDB" id="70770at2759"/>
<feature type="compositionally biased region" description="Low complexity" evidence="4">
    <location>
        <begin position="390"/>
        <end position="407"/>
    </location>
</feature>
<dbReference type="Gene3D" id="2.20.110.10">
    <property type="entry name" value="Histone H3 K4-specific methyltransferase SET7/9 N-terminal domain"/>
    <property type="match status" value="4"/>
</dbReference>
<keyword evidence="2" id="KW-0677">Repeat</keyword>
<dbReference type="Pfam" id="PF02493">
    <property type="entry name" value="MORN"/>
    <property type="match status" value="8"/>
</dbReference>
<keyword evidence="3" id="KW-0808">Transferase</keyword>
<evidence type="ECO:0000256" key="4">
    <source>
        <dbReference type="SAM" id="MobiDB-lite"/>
    </source>
</evidence>
<evidence type="ECO:0000313" key="6">
    <source>
        <dbReference type="EMBL" id="KAG2488884.1"/>
    </source>
</evidence>
<dbReference type="Pfam" id="PF01504">
    <property type="entry name" value="PIP5K"/>
    <property type="match status" value="1"/>
</dbReference>
<dbReference type="Gene3D" id="3.30.810.10">
    <property type="entry name" value="2-Layer Sandwich"/>
    <property type="match status" value="2"/>
</dbReference>
<dbReference type="InterPro" id="IPR027483">
    <property type="entry name" value="PInositol-4-P-4/5-kinase_C_sf"/>
</dbReference>
<dbReference type="GO" id="GO:0005886">
    <property type="term" value="C:plasma membrane"/>
    <property type="evidence" value="ECO:0007669"/>
    <property type="project" value="TreeGrafter"/>
</dbReference>
<dbReference type="SUPFAM" id="SSF82185">
    <property type="entry name" value="Histone H3 K4-specific methyltransferase SET7/9 N-terminal domain"/>
    <property type="match status" value="2"/>
</dbReference>
<dbReference type="Proteomes" id="UP000612055">
    <property type="component" value="Unassembled WGS sequence"/>
</dbReference>
<dbReference type="InterPro" id="IPR027484">
    <property type="entry name" value="PInositol-4-P-5-kinase_N"/>
</dbReference>
<feature type="region of interest" description="Disordered" evidence="4">
    <location>
        <begin position="835"/>
        <end position="890"/>
    </location>
</feature>
<evidence type="ECO:0000256" key="2">
    <source>
        <dbReference type="ARBA" id="ARBA00022737"/>
    </source>
</evidence>
<sequence length="1057" mass="108054">MADDYFGVRSKTFSNGDTYTGTWSPAGLPDGEGKYTRKDGSIYDGTWKDGMRHGIGKYTWASGATYAGEWREGHLQGVGTWELLDACGMGAGGTAGVARSRFRYQGGWHQDLKHGLGRQVFANGDVYEGIWKCGLPDGPGRLVYADGNEYDGEWRAGRMHGHGTFVWATGERYDGQWKDGRMDGVGLFTSTDGSTHEGRWRRGRKHGPGLHRPAAGSYTLAGTGTDALAGGPASPRGGGPTAAGAAGGGGAWGMVASFGRRLSGAGGSPGASAQHASGDGQGAGLGSPSASMTAGGLGAGGASGPSGSAGGARHRGLSASAPIPFPTPPPSAPASPRGRPPPLRVPPNGSLDGPLPSDAPAPDSPVVHWQHQPGTPGTPGLLGRTASVDSPSPFSGGSSPLPASASTPAAPSFYPAIHTGALDIALVVPAPEPSAGLRAGPGQGPGAGGAPVLPSPSHRQGVPASASFAAASNSAGGIGSGPGGGGSPGGGGGGASGSGRAVVLLRVYDRGRPVRETALDAEAVEGVMPRGLGPGLGGAGGRAATRDGLFRRLRGGAMAAVGGGSRQRLGDTVTRAHHAYSLLVALQLGVRYSVGRISHEPLPRTASPDEYALKITQEFPRQGSEMTPVHPVEDFTWTDYAPSTFRRLRESAGLDASSYMLSLCSDHALRHLASPGKSGSFFFLSQDERFFVKTMARCELEVLLAMLPAYHRHVEDHPHTLLSRFFGLHAVTTPSGRKFRFVVMSNIFRTPLPLPVHLKFDLKGSTLGRTAGRPLARDPAVVYKDLDLDLGIRLEEGWRERLLFQLRADCALLAGVGVMDYSLLVGVHLRGPGAAAGGGGGGGQQQQGAPGVEAVGAGAAGAGDGGRGGAAAPSTSVHGSGTEELARMEERLPRLRLGEAAARDLLEVGRMRLQAASAFNRDGSAAAGAEGGLESAGTAPAEGGASAHGPTPGGAAPGDAAPSPEPLSANDELALRLGQSRVALGLGMAATAVHKDGTEEAAVLWFAIIDILQPYNATKRIEHGLKSMLHGAHSISVTHPLTYANRFQTFLQGVFVE</sequence>
<feature type="domain" description="PIPK" evidence="5">
    <location>
        <begin position="576"/>
        <end position="1055"/>
    </location>
</feature>
<dbReference type="InterPro" id="IPR002498">
    <property type="entry name" value="PInositol-4-P-4/5-kinase_core"/>
</dbReference>
<dbReference type="EC" id="2.7.1.68" evidence="1"/>
<dbReference type="FunFam" id="2.20.110.10:FF:000002">
    <property type="entry name" value="Phosphatidylinositol 4-phosphate 5-kinase 8"/>
    <property type="match status" value="1"/>
</dbReference>
<dbReference type="InterPro" id="IPR003409">
    <property type="entry name" value="MORN"/>
</dbReference>
<dbReference type="PROSITE" id="PS51455">
    <property type="entry name" value="PIPK"/>
    <property type="match status" value="1"/>
</dbReference>
<evidence type="ECO:0000313" key="7">
    <source>
        <dbReference type="Proteomes" id="UP000612055"/>
    </source>
</evidence>
<dbReference type="SMART" id="SM00698">
    <property type="entry name" value="MORN"/>
    <property type="match status" value="8"/>
</dbReference>
<keyword evidence="3" id="KW-0067">ATP-binding</keyword>
<feature type="compositionally biased region" description="Gly residues" evidence="4">
    <location>
        <begin position="835"/>
        <end position="845"/>
    </location>
</feature>
<feature type="compositionally biased region" description="Low complexity" evidence="4">
    <location>
        <begin position="461"/>
        <end position="475"/>
    </location>
</feature>